<evidence type="ECO:0000259" key="7">
    <source>
        <dbReference type="PROSITE" id="PS50206"/>
    </source>
</evidence>
<dbReference type="OrthoDB" id="10252009at2759"/>
<dbReference type="InterPro" id="IPR000387">
    <property type="entry name" value="Tyr_Pase_dom"/>
</dbReference>
<dbReference type="InterPro" id="IPR029021">
    <property type="entry name" value="Prot-tyrosine_phosphatase-like"/>
</dbReference>
<protein>
    <recommendedName>
        <fullName evidence="2">protein-tyrosine-phosphatase</fullName>
        <ecNumber evidence="2">3.1.3.48</ecNumber>
    </recommendedName>
</protein>
<dbReference type="SUPFAM" id="SSF52821">
    <property type="entry name" value="Rhodanese/Cell cycle control phosphatase"/>
    <property type="match status" value="1"/>
</dbReference>
<keyword evidence="4" id="KW-0904">Protein phosphatase</keyword>
<dbReference type="GO" id="GO:0005737">
    <property type="term" value="C:cytoplasm"/>
    <property type="evidence" value="ECO:0007669"/>
    <property type="project" value="TreeGrafter"/>
</dbReference>
<evidence type="ECO:0000256" key="3">
    <source>
        <dbReference type="ARBA" id="ARBA00022801"/>
    </source>
</evidence>
<feature type="domain" description="Tyrosine specific protein phosphatases" evidence="6">
    <location>
        <begin position="251"/>
        <end position="316"/>
    </location>
</feature>
<keyword evidence="3" id="KW-0378">Hydrolase</keyword>
<dbReference type="GO" id="GO:0004725">
    <property type="term" value="F:protein tyrosine phosphatase activity"/>
    <property type="evidence" value="ECO:0007669"/>
    <property type="project" value="UniProtKB-EC"/>
</dbReference>
<dbReference type="Gene3D" id="3.90.190.10">
    <property type="entry name" value="Protein tyrosine phosphatase superfamily"/>
    <property type="match status" value="1"/>
</dbReference>
<dbReference type="PROSITE" id="PS50056">
    <property type="entry name" value="TYR_PHOSPHATASE_2"/>
    <property type="match status" value="1"/>
</dbReference>
<dbReference type="SUPFAM" id="SSF52799">
    <property type="entry name" value="(Phosphotyrosine protein) phosphatases II"/>
    <property type="match status" value="1"/>
</dbReference>
<organism evidence="8 9">
    <name type="scientific">Achlya hypogyna</name>
    <name type="common">Oomycete</name>
    <name type="synonym">Protoachlya hypogyna</name>
    <dbReference type="NCBI Taxonomy" id="1202772"/>
    <lineage>
        <taxon>Eukaryota</taxon>
        <taxon>Sar</taxon>
        <taxon>Stramenopiles</taxon>
        <taxon>Oomycota</taxon>
        <taxon>Saprolegniomycetes</taxon>
        <taxon>Saprolegniales</taxon>
        <taxon>Achlyaceae</taxon>
        <taxon>Achlya</taxon>
    </lineage>
</organism>
<dbReference type="PANTHER" id="PTHR10159">
    <property type="entry name" value="DUAL SPECIFICITY PROTEIN PHOSPHATASE"/>
    <property type="match status" value="1"/>
</dbReference>
<feature type="domain" description="Tyrosine-protein phosphatase" evidence="5">
    <location>
        <begin position="188"/>
        <end position="327"/>
    </location>
</feature>
<feature type="domain" description="Rhodanese" evidence="7">
    <location>
        <begin position="21"/>
        <end position="144"/>
    </location>
</feature>
<dbReference type="STRING" id="1202772.A0A1V9YK77"/>
<keyword evidence="9" id="KW-1185">Reference proteome</keyword>
<dbReference type="Proteomes" id="UP000243579">
    <property type="component" value="Unassembled WGS sequence"/>
</dbReference>
<dbReference type="SMART" id="SM00450">
    <property type="entry name" value="RHOD"/>
    <property type="match status" value="1"/>
</dbReference>
<dbReference type="GO" id="GO:0043409">
    <property type="term" value="P:negative regulation of MAPK cascade"/>
    <property type="evidence" value="ECO:0007669"/>
    <property type="project" value="TreeGrafter"/>
</dbReference>
<comment type="caution">
    <text evidence="8">The sequence shown here is derived from an EMBL/GenBank/DDBJ whole genome shotgun (WGS) entry which is preliminary data.</text>
</comment>
<dbReference type="InterPro" id="IPR020422">
    <property type="entry name" value="TYR_PHOSPHATASE_DUAL_dom"/>
</dbReference>
<dbReference type="EMBL" id="JNBR01001528">
    <property type="protein sequence ID" value="OQR86115.1"/>
    <property type="molecule type" value="Genomic_DNA"/>
</dbReference>
<dbReference type="EC" id="3.1.3.48" evidence="2"/>
<comment type="similarity">
    <text evidence="1">Belongs to the protein-tyrosine phosphatase family. Non-receptor class dual specificity subfamily.</text>
</comment>
<dbReference type="CDD" id="cd14498">
    <property type="entry name" value="DSP"/>
    <property type="match status" value="1"/>
</dbReference>
<dbReference type="PANTHER" id="PTHR10159:SF525">
    <property type="entry name" value="MAP KINASE PHOSPHATASE WITH LEUCINE-RICH REPEATS PROTEIN 3"/>
    <property type="match status" value="1"/>
</dbReference>
<dbReference type="AlphaFoldDB" id="A0A1V9YK77"/>
<evidence type="ECO:0000256" key="1">
    <source>
        <dbReference type="ARBA" id="ARBA00008601"/>
    </source>
</evidence>
<dbReference type="InterPro" id="IPR000340">
    <property type="entry name" value="Dual-sp_phosphatase_cat-dom"/>
</dbReference>
<gene>
    <name evidence="8" type="ORF">ACHHYP_10948</name>
</gene>
<accession>A0A1V9YK77</accession>
<dbReference type="Pfam" id="PF00581">
    <property type="entry name" value="Rhodanese"/>
    <property type="match status" value="1"/>
</dbReference>
<evidence type="ECO:0000313" key="9">
    <source>
        <dbReference type="Proteomes" id="UP000243579"/>
    </source>
</evidence>
<evidence type="ECO:0000259" key="5">
    <source>
        <dbReference type="PROSITE" id="PS50054"/>
    </source>
</evidence>
<dbReference type="PROSITE" id="PS50206">
    <property type="entry name" value="RHODANESE_3"/>
    <property type="match status" value="1"/>
</dbReference>
<dbReference type="Pfam" id="PF00782">
    <property type="entry name" value="DSPc"/>
    <property type="match status" value="1"/>
</dbReference>
<reference evidence="8 9" key="1">
    <citation type="journal article" date="2014" name="Genome Biol. Evol.">
        <title>The secreted proteins of Achlya hypogyna and Thraustotheca clavata identify the ancestral oomycete secretome and reveal gene acquisitions by horizontal gene transfer.</title>
        <authorList>
            <person name="Misner I."/>
            <person name="Blouin N."/>
            <person name="Leonard G."/>
            <person name="Richards T.A."/>
            <person name="Lane C.E."/>
        </authorList>
    </citation>
    <scope>NUCLEOTIDE SEQUENCE [LARGE SCALE GENOMIC DNA]</scope>
    <source>
        <strain evidence="8 9">ATCC 48635</strain>
    </source>
</reference>
<name>A0A1V9YK77_ACHHY</name>
<evidence type="ECO:0000259" key="6">
    <source>
        <dbReference type="PROSITE" id="PS50056"/>
    </source>
</evidence>
<dbReference type="InterPro" id="IPR036873">
    <property type="entry name" value="Rhodanese-like_dom_sf"/>
</dbReference>
<dbReference type="SMART" id="SM00195">
    <property type="entry name" value="DSPc"/>
    <property type="match status" value="1"/>
</dbReference>
<dbReference type="PROSITE" id="PS50054">
    <property type="entry name" value="TYR_PHOSPHATASE_DUAL"/>
    <property type="match status" value="1"/>
</dbReference>
<dbReference type="Gene3D" id="3.40.250.10">
    <property type="entry name" value="Rhodanese-like domain"/>
    <property type="match status" value="1"/>
</dbReference>
<evidence type="ECO:0000256" key="4">
    <source>
        <dbReference type="ARBA" id="ARBA00022912"/>
    </source>
</evidence>
<evidence type="ECO:0000256" key="2">
    <source>
        <dbReference type="ARBA" id="ARBA00013064"/>
    </source>
</evidence>
<proteinExistence type="inferred from homology"/>
<dbReference type="InterPro" id="IPR001763">
    <property type="entry name" value="Rhodanese-like_dom"/>
</dbReference>
<sequence>MPATTAVRLVSSQWLYNRLQTLGGLTLLDTRSEQCYEHAHVWSFINLPPPPHTGRGLFLENSSSDAWSAFDLDSVAPASAAAKERWDKRKLTDVVLYDAFGVYTPTSWAMTLATWLVQERLVSSVKLLTGGMQSFQRMYPFMMTTRKDVASATPVRSTIAYTPTSSSSAASSPDVAASPKVQTHALTFPHEILQGAVYLGNVWQASTPEVLRKMGITYVVSVTTLPMDEQARLKGITYHHVPMDTFMAAPAPTLALLRQAQATGAKVLVHCVHGISASAALVVHYVMHAHKTSLVTAYNHVLRCRNLIYPNPRYMRWLVQAEIARYGAPSVSSVLDIDDLQNGLLPDSALNPQDKLSVQLALLFRRKCSDKLVATHMQSIFG</sequence>
<evidence type="ECO:0000313" key="8">
    <source>
        <dbReference type="EMBL" id="OQR86115.1"/>
    </source>
</evidence>